<feature type="domain" description="DUF7587" evidence="1">
    <location>
        <begin position="57"/>
        <end position="143"/>
    </location>
</feature>
<sequence length="144" mass="15787">NAGVGNLKSLNKAPKGDNIVYRALNQKDFDRLQQGLGLEAKNPTGNWKLDEHLVSGSSKKSWSNDPWISTTTDLEVAKGFNEAGNNLGVIAIDMNKVNSKALKGFEIYPRVNGVEGLPYHYSIWQQEVSVFGEIPLDAIMGVVK</sequence>
<dbReference type="EMBL" id="RLII01000068">
    <property type="protein sequence ID" value="RXE57535.1"/>
    <property type="molecule type" value="Genomic_DNA"/>
</dbReference>
<dbReference type="Pfam" id="PF24494">
    <property type="entry name" value="DUF7587"/>
    <property type="match status" value="1"/>
</dbReference>
<dbReference type="RefSeq" id="WP_162302539.1">
    <property type="nucleotide sequence ID" value="NZ_RLII01000068.1"/>
</dbReference>
<dbReference type="Proteomes" id="UP000289166">
    <property type="component" value="Unassembled WGS sequence"/>
</dbReference>
<proteinExistence type="predicted"/>
<name>A0A4Q0I1L2_9FIRM</name>
<feature type="non-terminal residue" evidence="2">
    <location>
        <position position="1"/>
    </location>
</feature>
<evidence type="ECO:0000313" key="3">
    <source>
        <dbReference type="Proteomes" id="UP000289166"/>
    </source>
</evidence>
<comment type="caution">
    <text evidence="2">The sequence shown here is derived from an EMBL/GenBank/DDBJ whole genome shotgun (WGS) entry which is preliminary data.</text>
</comment>
<reference evidence="3" key="1">
    <citation type="submission" date="2018-11" db="EMBL/GenBank/DDBJ databases">
        <title>Genome sequencing of a novel mesophilic and cellulolytic organism within the genus Hungateiclostridium.</title>
        <authorList>
            <person name="Rettenmaier R."/>
            <person name="Liebl W."/>
            <person name="Zverlov V."/>
        </authorList>
    </citation>
    <scope>NUCLEOTIDE SEQUENCE [LARGE SCALE GENOMIC DNA]</scope>
    <source>
        <strain evidence="3">N2K1</strain>
    </source>
</reference>
<protein>
    <recommendedName>
        <fullName evidence="1">DUF7587 domain-containing protein</fullName>
    </recommendedName>
</protein>
<dbReference type="Gene3D" id="3.90.210.10">
    <property type="entry name" value="Heat-Labile Enterotoxin, subunit A"/>
    <property type="match status" value="1"/>
</dbReference>
<dbReference type="SUPFAM" id="SSF56399">
    <property type="entry name" value="ADP-ribosylation"/>
    <property type="match status" value="1"/>
</dbReference>
<accession>A0A4Q0I1L2</accession>
<organism evidence="2 3">
    <name type="scientific">Acetivibrio mesophilus</name>
    <dbReference type="NCBI Taxonomy" id="2487273"/>
    <lineage>
        <taxon>Bacteria</taxon>
        <taxon>Bacillati</taxon>
        <taxon>Bacillota</taxon>
        <taxon>Clostridia</taxon>
        <taxon>Eubacteriales</taxon>
        <taxon>Oscillospiraceae</taxon>
        <taxon>Acetivibrio</taxon>
    </lineage>
</organism>
<gene>
    <name evidence="2" type="ORF">EFD62_17195</name>
</gene>
<keyword evidence="3" id="KW-1185">Reference proteome</keyword>
<dbReference type="InterPro" id="IPR056009">
    <property type="entry name" value="DUF7587"/>
</dbReference>
<evidence type="ECO:0000313" key="2">
    <source>
        <dbReference type="EMBL" id="RXE57535.1"/>
    </source>
</evidence>
<evidence type="ECO:0000259" key="1">
    <source>
        <dbReference type="Pfam" id="PF24494"/>
    </source>
</evidence>
<dbReference type="AlphaFoldDB" id="A0A4Q0I1L2"/>